<dbReference type="AlphaFoldDB" id="A0A1X7AIW3"/>
<dbReference type="Gene3D" id="1.10.510.10">
    <property type="entry name" value="Transferase(Phosphotransferase) domain 1"/>
    <property type="match status" value="1"/>
</dbReference>
<keyword evidence="2" id="KW-0472">Membrane</keyword>
<dbReference type="GO" id="GO:0004674">
    <property type="term" value="F:protein serine/threonine kinase activity"/>
    <property type="evidence" value="ECO:0007669"/>
    <property type="project" value="TreeGrafter"/>
</dbReference>
<dbReference type="PANTHER" id="PTHR44167:SF24">
    <property type="entry name" value="SERINE_THREONINE-PROTEIN KINASE CHK2"/>
    <property type="match status" value="1"/>
</dbReference>
<dbReference type="EMBL" id="FWPT01000004">
    <property type="protein sequence ID" value="SMA45894.1"/>
    <property type="molecule type" value="Genomic_DNA"/>
</dbReference>
<dbReference type="InterPro" id="IPR000719">
    <property type="entry name" value="Prot_kinase_dom"/>
</dbReference>
<gene>
    <name evidence="4" type="ORF">EHSB41UT_02024</name>
</gene>
<dbReference type="PROSITE" id="PS00108">
    <property type="entry name" value="PROTEIN_KINASE_ST"/>
    <property type="match status" value="1"/>
</dbReference>
<protein>
    <submittedName>
        <fullName evidence="4">Protein kinase domain protein</fullName>
    </submittedName>
</protein>
<dbReference type="InterPro" id="IPR008271">
    <property type="entry name" value="Ser/Thr_kinase_AS"/>
</dbReference>
<feature type="region of interest" description="Disordered" evidence="1">
    <location>
        <begin position="243"/>
        <end position="289"/>
    </location>
</feature>
<feature type="region of interest" description="Disordered" evidence="1">
    <location>
        <begin position="689"/>
        <end position="718"/>
    </location>
</feature>
<dbReference type="GO" id="GO:0005737">
    <property type="term" value="C:cytoplasm"/>
    <property type="evidence" value="ECO:0007669"/>
    <property type="project" value="TreeGrafter"/>
</dbReference>
<dbReference type="SMART" id="SM00220">
    <property type="entry name" value="S_TKc"/>
    <property type="match status" value="1"/>
</dbReference>
<keyword evidence="4" id="KW-0808">Transferase</keyword>
<feature type="compositionally biased region" description="Acidic residues" evidence="1">
    <location>
        <begin position="264"/>
        <end position="280"/>
    </location>
</feature>
<dbReference type="Proteomes" id="UP000196573">
    <property type="component" value="Unassembled WGS sequence"/>
</dbReference>
<feature type="domain" description="Protein kinase" evidence="3">
    <location>
        <begin position="356"/>
        <end position="661"/>
    </location>
</feature>
<proteinExistence type="predicted"/>
<keyword evidence="4" id="KW-0418">Kinase</keyword>
<keyword evidence="2" id="KW-1133">Transmembrane helix</keyword>
<accession>A0A1X7AIW3</accession>
<keyword evidence="5" id="KW-1185">Reference proteome</keyword>
<dbReference type="PANTHER" id="PTHR44167">
    <property type="entry name" value="OVARIAN-SPECIFIC SERINE/THREONINE-PROTEIN KINASE LOK-RELATED"/>
    <property type="match status" value="1"/>
</dbReference>
<evidence type="ECO:0000313" key="5">
    <source>
        <dbReference type="Proteomes" id="UP000196573"/>
    </source>
</evidence>
<sequence>MSRIALNNLCIRIAYLISLILVSISHDSFAYWYMELEITLDPRNPWVSITGVDSIKILPASNTLKGTPHSPPEYYLVGKSSQHAIAHDSRRPGRRNSFATANRIPTLYAIQVVEGTGYLLRSRLSSAPDKSDFLMVMEVIDQTPAENCSPFFATLYASMYGNIDHSLFNTGQSESSEKVLKALLMHWARKLEGSIKEGWGLSTLSIMWRQVFAEDKITFSTNSNDKDPEPPVALLKEMTLEVKANKQHTPQQKKPYKPPKLDDSLFEDNSSGDDASEDETTPLALAGQPIYQKMPQRSLRRITLKEGSSEEYQEAVAQINNATEQQKVDAQKKDINAKSTLKRLDLERLEVNRKLVGVYLAKQPGAESIVYSGFLQNDAEPARYIAVKQTCCRANDPVSIQRRERLLKYFDHQLQHSNLIPVLHWQRYRDSLITIEPLMYPLELKGPMAMAEIKQFARQMLDVLAYLHSLHYAHLDFKPANVVFRKRKDAPKLFVLTDLSTMRHISLEPEQTQDNQEPLVGTLTFLPPETIDMALKYQAGKAIDTSLIQPFTQDLFGYAISLIALYFGEDLRLAHNRFVSPDNPKVDTLPEYRDMLTTLLNSTYSTESFSSSFLTMQKSLAPHFKALPDFWFMNLLRDVLSYCRQAKHNTASILYKNHFQLNGPGRLTPPLPSHSQLVVPKRNNYPPVVQPLPASGVNSGSNQPVFPTMSRRDYRKPD</sequence>
<evidence type="ECO:0000256" key="1">
    <source>
        <dbReference type="SAM" id="MobiDB-lite"/>
    </source>
</evidence>
<reference evidence="4 5" key="1">
    <citation type="submission" date="2017-03" db="EMBL/GenBank/DDBJ databases">
        <authorList>
            <person name="Afonso C.L."/>
            <person name="Miller P.J."/>
            <person name="Scott M.A."/>
            <person name="Spackman E."/>
            <person name="Goraichik I."/>
            <person name="Dimitrov K.M."/>
            <person name="Suarez D.L."/>
            <person name="Swayne D.E."/>
        </authorList>
    </citation>
    <scope>NUCLEOTIDE SEQUENCE [LARGE SCALE GENOMIC DNA]</scope>
    <source>
        <strain evidence="4">SB41UT1</strain>
    </source>
</reference>
<feature type="compositionally biased region" description="Polar residues" evidence="1">
    <location>
        <begin position="696"/>
        <end position="705"/>
    </location>
</feature>
<evidence type="ECO:0000259" key="3">
    <source>
        <dbReference type="PROSITE" id="PS50011"/>
    </source>
</evidence>
<name>A0A1X7AIW3_9GAMM</name>
<evidence type="ECO:0000256" key="2">
    <source>
        <dbReference type="SAM" id="Phobius"/>
    </source>
</evidence>
<dbReference type="Pfam" id="PF00069">
    <property type="entry name" value="Pkinase"/>
    <property type="match status" value="1"/>
</dbReference>
<dbReference type="PROSITE" id="PS50011">
    <property type="entry name" value="PROTEIN_KINASE_DOM"/>
    <property type="match status" value="1"/>
</dbReference>
<dbReference type="GO" id="GO:0005524">
    <property type="term" value="F:ATP binding"/>
    <property type="evidence" value="ECO:0007669"/>
    <property type="project" value="InterPro"/>
</dbReference>
<dbReference type="RefSeq" id="WP_087109430.1">
    <property type="nucleotide sequence ID" value="NZ_CBCSCN010000002.1"/>
</dbReference>
<keyword evidence="2" id="KW-0812">Transmembrane</keyword>
<dbReference type="InterPro" id="IPR011009">
    <property type="entry name" value="Kinase-like_dom_sf"/>
</dbReference>
<dbReference type="SUPFAM" id="SSF56112">
    <property type="entry name" value="Protein kinase-like (PK-like)"/>
    <property type="match status" value="1"/>
</dbReference>
<feature type="transmembrane region" description="Helical" evidence="2">
    <location>
        <begin position="12"/>
        <end position="34"/>
    </location>
</feature>
<evidence type="ECO:0000313" key="4">
    <source>
        <dbReference type="EMBL" id="SMA45894.1"/>
    </source>
</evidence>
<organism evidence="4 5">
    <name type="scientific">Parendozoicomonas haliclonae</name>
    <dbReference type="NCBI Taxonomy" id="1960125"/>
    <lineage>
        <taxon>Bacteria</taxon>
        <taxon>Pseudomonadati</taxon>
        <taxon>Pseudomonadota</taxon>
        <taxon>Gammaproteobacteria</taxon>
        <taxon>Oceanospirillales</taxon>
        <taxon>Endozoicomonadaceae</taxon>
        <taxon>Parendozoicomonas</taxon>
    </lineage>
</organism>